<dbReference type="EMBL" id="VLTM01000044">
    <property type="protein sequence ID" value="KAA0160411.1"/>
    <property type="molecule type" value="Genomic_DNA"/>
</dbReference>
<keyword evidence="2" id="KW-0812">Transmembrane</keyword>
<accession>A0A5A8D923</accession>
<evidence type="ECO:0000256" key="2">
    <source>
        <dbReference type="SAM" id="Phobius"/>
    </source>
</evidence>
<keyword evidence="2" id="KW-0472">Membrane</keyword>
<name>A0A5A8D923_CAFRO</name>
<keyword evidence="2" id="KW-1133">Transmembrane helix</keyword>
<evidence type="ECO:0000313" key="4">
    <source>
        <dbReference type="Proteomes" id="UP000325113"/>
    </source>
</evidence>
<evidence type="ECO:0000313" key="3">
    <source>
        <dbReference type="EMBL" id="KAA0160411.1"/>
    </source>
</evidence>
<dbReference type="Proteomes" id="UP000325113">
    <property type="component" value="Unassembled WGS sequence"/>
</dbReference>
<feature type="region of interest" description="Disordered" evidence="1">
    <location>
        <begin position="464"/>
        <end position="491"/>
    </location>
</feature>
<gene>
    <name evidence="3" type="ORF">FNF31_04280</name>
</gene>
<reference evidence="3 4" key="1">
    <citation type="submission" date="2019-07" db="EMBL/GenBank/DDBJ databases">
        <title>Genomes of Cafeteria roenbergensis.</title>
        <authorList>
            <person name="Fischer M.G."/>
            <person name="Hackl T."/>
            <person name="Roman M."/>
        </authorList>
    </citation>
    <scope>NUCLEOTIDE SEQUENCE [LARGE SCALE GENOMIC DNA]</scope>
    <source>
        <strain evidence="3 4">Cflag</strain>
    </source>
</reference>
<organism evidence="3 4">
    <name type="scientific">Cafeteria roenbergensis</name>
    <name type="common">Marine flagellate</name>
    <dbReference type="NCBI Taxonomy" id="33653"/>
    <lineage>
        <taxon>Eukaryota</taxon>
        <taxon>Sar</taxon>
        <taxon>Stramenopiles</taxon>
        <taxon>Bigyra</taxon>
        <taxon>Opalozoa</taxon>
        <taxon>Bicosoecida</taxon>
        <taxon>Cafeteriaceae</taxon>
        <taxon>Cafeteria</taxon>
    </lineage>
</organism>
<proteinExistence type="predicted"/>
<dbReference type="AlphaFoldDB" id="A0A5A8D923"/>
<sequence length="491" mass="49588">MLVFPGMGGLASPLRLAGHGRTKSLSQLAAGLRQAGAPVTAVQPSYRIGNRSVILGDLAAAGGAGGGFELTLDETLNSGVASGPRPSFAAPWTSLPACMGDGSAAGLVGLGAMPLAPGLQVAREIGAARSSTSLPANLTNFRAIALETWIIPRNHDSSFWVASYGSEPGCDAVTEREPALRLQSRVTLSADGSSFVDATLAQPRADGVLDREALTATSLAWMLSHPELESSVVGEWLSSAAVGHPADARDAVSLAFTLPCFTAITGTRAVVLAGGAEARFATDCHPDLVVLHSWAVVLAAMGVTLGIPALLLLGSGVAAGACSTGGSVRSARRWRAGEALRFVQTSITTSAVTGSARLARNASLVACTIALARVGGAFLTLLVMLLAVILAVSLAAAVVVAAGPSSRMRRLAVLDAQPRIIDGSRLSHSTAIATSSKLADSGSHAEGGLTARTITTGAAVMLADAPPSSSRRPACARPGPARARSPCSSAC</sequence>
<protein>
    <submittedName>
        <fullName evidence="3">Uncharacterized protein</fullName>
    </submittedName>
</protein>
<evidence type="ECO:0000256" key="1">
    <source>
        <dbReference type="SAM" id="MobiDB-lite"/>
    </source>
</evidence>
<comment type="caution">
    <text evidence="3">The sequence shown here is derived from an EMBL/GenBank/DDBJ whole genome shotgun (WGS) entry which is preliminary data.</text>
</comment>
<feature type="compositionally biased region" description="Low complexity" evidence="1">
    <location>
        <begin position="465"/>
        <end position="491"/>
    </location>
</feature>
<feature type="transmembrane region" description="Helical" evidence="2">
    <location>
        <begin position="294"/>
        <end position="318"/>
    </location>
</feature>
<feature type="transmembrane region" description="Helical" evidence="2">
    <location>
        <begin position="378"/>
        <end position="402"/>
    </location>
</feature>